<sequence>MTFIAKNIKTIPFVTTKWALATEKNSSLKRWLPNFEPSQNFTAVEPKSLSPSNSPSILIVDKPLAVDSPFDPSHSIVDTPSDPSHFAINSPSDPSHSTVDSPSDPLHFAVNSPSNPSHSDPSHSPIFGLLPSPSSDPLPSKLRPFAFQSPTLLLPSTDLSSSDSNPSPSKLRPFVFLEFELRPFIDPASKAVPQEPFIPLSKEEKVEIEHAFNTNRRKVLVTLENSNIEITEELLQCLRLGAWLNGEVINVYLKLLKKREKREPLKFYKPIFV</sequence>
<protein>
    <submittedName>
        <fullName evidence="2">Uncharacterized protein</fullName>
    </submittedName>
</protein>
<evidence type="ECO:0000313" key="3">
    <source>
        <dbReference type="Proteomes" id="UP000594261"/>
    </source>
</evidence>
<keyword evidence="3" id="KW-1185">Reference proteome</keyword>
<reference evidence="2 3" key="1">
    <citation type="journal article" date="2016" name="G3 (Bethesda)">
        <title>First Draft Assembly and Annotation of the Genome of a California Endemic Oak Quercus lobata Nee (Fagaceae).</title>
        <authorList>
            <person name="Sork V.L."/>
            <person name="Fitz-Gibbon S.T."/>
            <person name="Puiu D."/>
            <person name="Crepeau M."/>
            <person name="Gugger P.F."/>
            <person name="Sherman R."/>
            <person name="Stevens K."/>
            <person name="Langley C.H."/>
            <person name="Pellegrini M."/>
            <person name="Salzberg S.L."/>
        </authorList>
    </citation>
    <scope>NUCLEOTIDE SEQUENCE [LARGE SCALE GENOMIC DNA]</scope>
    <source>
        <strain evidence="2 3">cv. SW786</strain>
    </source>
</reference>
<dbReference type="AlphaFoldDB" id="A0A7N2MW49"/>
<dbReference type="Proteomes" id="UP000594261">
    <property type="component" value="Chromosome 11"/>
</dbReference>
<dbReference type="InterPro" id="IPR038765">
    <property type="entry name" value="Papain-like_cys_pep_sf"/>
</dbReference>
<dbReference type="SUPFAM" id="SSF54001">
    <property type="entry name" value="Cysteine proteinases"/>
    <property type="match status" value="1"/>
</dbReference>
<reference evidence="2" key="2">
    <citation type="submission" date="2021-01" db="UniProtKB">
        <authorList>
            <consortium name="EnsemblPlants"/>
        </authorList>
    </citation>
    <scope>IDENTIFICATION</scope>
</reference>
<name>A0A7N2MW49_QUELO</name>
<dbReference type="EMBL" id="LRBV02000011">
    <property type="status" value="NOT_ANNOTATED_CDS"/>
    <property type="molecule type" value="Genomic_DNA"/>
</dbReference>
<feature type="region of interest" description="Disordered" evidence="1">
    <location>
        <begin position="71"/>
        <end position="132"/>
    </location>
</feature>
<organism evidence="2 3">
    <name type="scientific">Quercus lobata</name>
    <name type="common">Valley oak</name>
    <dbReference type="NCBI Taxonomy" id="97700"/>
    <lineage>
        <taxon>Eukaryota</taxon>
        <taxon>Viridiplantae</taxon>
        <taxon>Streptophyta</taxon>
        <taxon>Embryophyta</taxon>
        <taxon>Tracheophyta</taxon>
        <taxon>Spermatophyta</taxon>
        <taxon>Magnoliopsida</taxon>
        <taxon>eudicotyledons</taxon>
        <taxon>Gunneridae</taxon>
        <taxon>Pentapetalae</taxon>
        <taxon>rosids</taxon>
        <taxon>fabids</taxon>
        <taxon>Fagales</taxon>
        <taxon>Fagaceae</taxon>
        <taxon>Quercus</taxon>
    </lineage>
</organism>
<dbReference type="Gramene" id="QL11p014710:mrna">
    <property type="protein sequence ID" value="QL11p014710:mrna"/>
    <property type="gene ID" value="QL11p014710"/>
</dbReference>
<evidence type="ECO:0000256" key="1">
    <source>
        <dbReference type="SAM" id="MobiDB-lite"/>
    </source>
</evidence>
<feature type="compositionally biased region" description="Low complexity" evidence="1">
    <location>
        <begin position="111"/>
        <end position="132"/>
    </location>
</feature>
<dbReference type="Gene3D" id="3.40.395.10">
    <property type="entry name" value="Adenoviral Proteinase, Chain A"/>
    <property type="match status" value="1"/>
</dbReference>
<accession>A0A7N2MW49</accession>
<proteinExistence type="predicted"/>
<feature type="compositionally biased region" description="Polar residues" evidence="1">
    <location>
        <begin position="76"/>
        <end position="101"/>
    </location>
</feature>
<dbReference type="EnsemblPlants" id="QL11p014710:mrna">
    <property type="protein sequence ID" value="QL11p014710:mrna"/>
    <property type="gene ID" value="QL11p014710"/>
</dbReference>
<evidence type="ECO:0000313" key="2">
    <source>
        <dbReference type="EnsemblPlants" id="QL11p014710:mrna"/>
    </source>
</evidence>
<dbReference type="InParanoid" id="A0A7N2MW49"/>